<organism evidence="3 4">
    <name type="scientific">Pseudonocardia humida</name>
    <dbReference type="NCBI Taxonomy" id="2800819"/>
    <lineage>
        <taxon>Bacteria</taxon>
        <taxon>Bacillati</taxon>
        <taxon>Actinomycetota</taxon>
        <taxon>Actinomycetes</taxon>
        <taxon>Pseudonocardiales</taxon>
        <taxon>Pseudonocardiaceae</taxon>
        <taxon>Pseudonocardia</taxon>
    </lineage>
</organism>
<dbReference type="Pfam" id="PF08534">
    <property type="entry name" value="Redoxin"/>
    <property type="match status" value="1"/>
</dbReference>
<dbReference type="RefSeq" id="WP_252441312.1">
    <property type="nucleotide sequence ID" value="NZ_JAGSOV010000045.1"/>
</dbReference>
<dbReference type="PROSITE" id="PS51352">
    <property type="entry name" value="THIOREDOXIN_2"/>
    <property type="match status" value="1"/>
</dbReference>
<dbReference type="InterPro" id="IPR036249">
    <property type="entry name" value="Thioredoxin-like_sf"/>
</dbReference>
<dbReference type="EMBL" id="JAGSOV010000045">
    <property type="protein sequence ID" value="MCO1657661.1"/>
    <property type="molecule type" value="Genomic_DNA"/>
</dbReference>
<dbReference type="InterPro" id="IPR013740">
    <property type="entry name" value="Redoxin"/>
</dbReference>
<name>A0ABT1A3S5_9PSEU</name>
<protein>
    <submittedName>
        <fullName evidence="3">Redoxin domain-containing protein</fullName>
    </submittedName>
</protein>
<accession>A0ABT1A3S5</accession>
<evidence type="ECO:0000256" key="1">
    <source>
        <dbReference type="SAM" id="Phobius"/>
    </source>
</evidence>
<evidence type="ECO:0000313" key="4">
    <source>
        <dbReference type="Proteomes" id="UP001165283"/>
    </source>
</evidence>
<keyword evidence="1" id="KW-0812">Transmembrane</keyword>
<feature type="domain" description="Thioredoxin" evidence="2">
    <location>
        <begin position="51"/>
        <end position="181"/>
    </location>
</feature>
<dbReference type="SUPFAM" id="SSF52833">
    <property type="entry name" value="Thioredoxin-like"/>
    <property type="match status" value="1"/>
</dbReference>
<gene>
    <name evidence="3" type="ORF">KDL28_21610</name>
</gene>
<keyword evidence="1" id="KW-0472">Membrane</keyword>
<evidence type="ECO:0000259" key="2">
    <source>
        <dbReference type="PROSITE" id="PS51352"/>
    </source>
</evidence>
<proteinExistence type="predicted"/>
<sequence>MSESAVVLAVLGPLGLANLVLVVGLLHRLRRHDALMQTMIDGVANPRSTMLEAGEEVRAFAAATVTGAPVGSTDLRGRTLVAFLSPTCPACIDSLPLFTARAQLTPGGPAQVLAVVVGHDGETAELRERLEPVARVVVEQPSGPVAAAFGVVGFPAFAVLDEHTVAASDFALERLPETAAA</sequence>
<dbReference type="InterPro" id="IPR013766">
    <property type="entry name" value="Thioredoxin_domain"/>
</dbReference>
<dbReference type="Proteomes" id="UP001165283">
    <property type="component" value="Unassembled WGS sequence"/>
</dbReference>
<evidence type="ECO:0000313" key="3">
    <source>
        <dbReference type="EMBL" id="MCO1657661.1"/>
    </source>
</evidence>
<keyword evidence="4" id="KW-1185">Reference proteome</keyword>
<comment type="caution">
    <text evidence="3">The sequence shown here is derived from an EMBL/GenBank/DDBJ whole genome shotgun (WGS) entry which is preliminary data.</text>
</comment>
<reference evidence="3" key="1">
    <citation type="submission" date="2021-04" db="EMBL/GenBank/DDBJ databases">
        <title>Pseudonocardia sp. nov., isolated from sandy soil of mangrove forest.</title>
        <authorList>
            <person name="Zan Z."/>
            <person name="Huang R."/>
            <person name="Liu W."/>
        </authorList>
    </citation>
    <scope>NUCLEOTIDE SEQUENCE</scope>
    <source>
        <strain evidence="3">S2-4</strain>
    </source>
</reference>
<keyword evidence="1" id="KW-1133">Transmembrane helix</keyword>
<feature type="transmembrane region" description="Helical" evidence="1">
    <location>
        <begin position="6"/>
        <end position="26"/>
    </location>
</feature>
<dbReference type="Gene3D" id="3.40.30.10">
    <property type="entry name" value="Glutaredoxin"/>
    <property type="match status" value="1"/>
</dbReference>